<protein>
    <submittedName>
        <fullName evidence="5">NADH-quinone oxidoreductase subunit F</fullName>
    </submittedName>
</protein>
<dbReference type="InterPro" id="IPR037207">
    <property type="entry name" value="Nuop51_4Fe4S-bd_sf"/>
</dbReference>
<evidence type="ECO:0000313" key="6">
    <source>
        <dbReference type="Proteomes" id="UP000198528"/>
    </source>
</evidence>
<dbReference type="InterPro" id="IPR017900">
    <property type="entry name" value="4Fe4S_Fe_S_CS"/>
</dbReference>
<dbReference type="AlphaFoldDB" id="A0A1G6LM73"/>
<keyword evidence="3" id="KW-0411">Iron-sulfur</keyword>
<evidence type="ECO:0000256" key="1">
    <source>
        <dbReference type="ARBA" id="ARBA00022723"/>
    </source>
</evidence>
<feature type="domain" description="4Fe-4S ferredoxin-type" evidence="4">
    <location>
        <begin position="281"/>
        <end position="310"/>
    </location>
</feature>
<dbReference type="EMBL" id="FMZL01000015">
    <property type="protein sequence ID" value="SDC44378.1"/>
    <property type="molecule type" value="Genomic_DNA"/>
</dbReference>
<dbReference type="STRING" id="604330.SAMN04489857_1307"/>
<dbReference type="PROSITE" id="PS51379">
    <property type="entry name" value="4FE4S_FER_2"/>
    <property type="match status" value="2"/>
</dbReference>
<name>A0A1G6LM73_9ACTN</name>
<dbReference type="Pfam" id="PF12838">
    <property type="entry name" value="Fer4_7"/>
    <property type="match status" value="1"/>
</dbReference>
<dbReference type="InterPro" id="IPR017896">
    <property type="entry name" value="4Fe4S_Fe-S-bd"/>
</dbReference>
<dbReference type="Proteomes" id="UP000198528">
    <property type="component" value="Unassembled WGS sequence"/>
</dbReference>
<sequence>MALTINFMPAYAQAPAALAALKADVDAAVRKAAAEGARVVLPADEPELCDAFEAAGVAVARADASFGYVYGNDTAVARLFAGEKPIPSAVTGSASDTLVGGEAWLRGEGAPKLVYVNGATEPVELPAQVSVAELAKAAGVEDAKAVYLGFPQGDMVAASGEGDVLLASDVVRVFGADCCMADELLRICREYRHETCGHCVFGHEGSYQMATILEDVCHKRGKSGDLELLQGLAPMMEGQSLCEVGRVLAKTVRQTCALFGDEISAHYARKVCPAGACDAYKTFHILVSRCTGCGDCLDACEDGAIMGKANFVHVIDQRKCTQCGRCLDACGEDAVVKAGAKKPKTPPRPIPVRRKK</sequence>
<dbReference type="SMART" id="SM00928">
    <property type="entry name" value="NADH_4Fe-4S"/>
    <property type="match status" value="1"/>
</dbReference>
<evidence type="ECO:0000256" key="2">
    <source>
        <dbReference type="ARBA" id="ARBA00023004"/>
    </source>
</evidence>
<dbReference type="InterPro" id="IPR019575">
    <property type="entry name" value="Nuop51_4Fe4S-bd"/>
</dbReference>
<reference evidence="6" key="1">
    <citation type="submission" date="2016-10" db="EMBL/GenBank/DDBJ databases">
        <authorList>
            <person name="Varghese N."/>
            <person name="Submissions S."/>
        </authorList>
    </citation>
    <scope>NUCLEOTIDE SEQUENCE [LARGE SCALE GENOMIC DNA]</scope>
    <source>
        <strain evidence="6">DSM 22619</strain>
    </source>
</reference>
<keyword evidence="6" id="KW-1185">Reference proteome</keyword>
<dbReference type="PANTHER" id="PTHR43578:SF3">
    <property type="entry name" value="NADH-QUINONE OXIDOREDUCTASE SUBUNIT F"/>
    <property type="match status" value="1"/>
</dbReference>
<keyword evidence="1" id="KW-0479">Metal-binding</keyword>
<dbReference type="GO" id="GO:0046872">
    <property type="term" value="F:metal ion binding"/>
    <property type="evidence" value="ECO:0007669"/>
    <property type="project" value="UniProtKB-KW"/>
</dbReference>
<feature type="domain" description="4Fe-4S ferredoxin-type" evidence="4">
    <location>
        <begin position="311"/>
        <end position="340"/>
    </location>
</feature>
<dbReference type="PANTHER" id="PTHR43578">
    <property type="entry name" value="NADH-QUINONE OXIDOREDUCTASE SUBUNIT F"/>
    <property type="match status" value="1"/>
</dbReference>
<dbReference type="PROSITE" id="PS00198">
    <property type="entry name" value="4FE4S_FER_1"/>
    <property type="match status" value="2"/>
</dbReference>
<accession>A0A1G6LM73</accession>
<keyword evidence="2" id="KW-0408">Iron</keyword>
<dbReference type="GO" id="GO:0051539">
    <property type="term" value="F:4 iron, 4 sulfur cluster binding"/>
    <property type="evidence" value="ECO:0007669"/>
    <property type="project" value="InterPro"/>
</dbReference>
<dbReference type="SUPFAM" id="SSF54862">
    <property type="entry name" value="4Fe-4S ferredoxins"/>
    <property type="match status" value="1"/>
</dbReference>
<dbReference type="SUPFAM" id="SSF140490">
    <property type="entry name" value="Nqo1C-terminal domain-like"/>
    <property type="match status" value="1"/>
</dbReference>
<proteinExistence type="predicted"/>
<dbReference type="RefSeq" id="WP_090846893.1">
    <property type="nucleotide sequence ID" value="NZ_FMZL01000015.1"/>
</dbReference>
<gene>
    <name evidence="5" type="ORF">SAMN04487824_11526</name>
</gene>
<dbReference type="Gene3D" id="3.30.70.20">
    <property type="match status" value="1"/>
</dbReference>
<dbReference type="Pfam" id="PF10589">
    <property type="entry name" value="NADH_4Fe-4S"/>
    <property type="match status" value="1"/>
</dbReference>
<evidence type="ECO:0000259" key="4">
    <source>
        <dbReference type="PROSITE" id="PS51379"/>
    </source>
</evidence>
<dbReference type="Gene3D" id="1.20.1440.230">
    <property type="entry name" value="NADH-ubiquinone oxidoreductase 51kDa subunit, iron-sulphur binding domain"/>
    <property type="match status" value="1"/>
</dbReference>
<evidence type="ECO:0000313" key="5">
    <source>
        <dbReference type="EMBL" id="SDC44378.1"/>
    </source>
</evidence>
<evidence type="ECO:0000256" key="3">
    <source>
        <dbReference type="ARBA" id="ARBA00023014"/>
    </source>
</evidence>
<organism evidence="5 6">
    <name type="scientific">Parafannyhessea umbonata</name>
    <dbReference type="NCBI Taxonomy" id="604330"/>
    <lineage>
        <taxon>Bacteria</taxon>
        <taxon>Bacillati</taxon>
        <taxon>Actinomycetota</taxon>
        <taxon>Coriobacteriia</taxon>
        <taxon>Coriobacteriales</taxon>
        <taxon>Atopobiaceae</taxon>
        <taxon>Parafannyhessea</taxon>
    </lineage>
</organism>